<gene>
    <name evidence="9" type="ORF">ACFQDO_16820</name>
</gene>
<feature type="domain" description="ABC3 transporter permease C-terminal" evidence="8">
    <location>
        <begin position="286"/>
        <end position="393"/>
    </location>
</feature>
<dbReference type="PANTHER" id="PTHR30572">
    <property type="entry name" value="MEMBRANE COMPONENT OF TRANSPORTER-RELATED"/>
    <property type="match status" value="1"/>
</dbReference>
<keyword evidence="4 7" id="KW-1133">Transmembrane helix</keyword>
<dbReference type="Pfam" id="PF02687">
    <property type="entry name" value="FtsX"/>
    <property type="match status" value="2"/>
</dbReference>
<dbReference type="EMBL" id="JBHSRD010000006">
    <property type="protein sequence ID" value="MFC6008798.1"/>
    <property type="molecule type" value="Genomic_DNA"/>
</dbReference>
<evidence type="ECO:0000256" key="2">
    <source>
        <dbReference type="ARBA" id="ARBA00022475"/>
    </source>
</evidence>
<evidence type="ECO:0000256" key="5">
    <source>
        <dbReference type="ARBA" id="ARBA00023136"/>
    </source>
</evidence>
<reference evidence="10" key="1">
    <citation type="journal article" date="2019" name="Int. J. Syst. Evol. Microbiol.">
        <title>The Global Catalogue of Microorganisms (GCM) 10K type strain sequencing project: providing services to taxonomists for standard genome sequencing and annotation.</title>
        <authorList>
            <consortium name="The Broad Institute Genomics Platform"/>
            <consortium name="The Broad Institute Genome Sequencing Center for Infectious Disease"/>
            <person name="Wu L."/>
            <person name="Ma J."/>
        </authorList>
    </citation>
    <scope>NUCLEOTIDE SEQUENCE [LARGE SCALE GENOMIC DNA]</scope>
    <source>
        <strain evidence="10">KACC 14249</strain>
    </source>
</reference>
<dbReference type="PANTHER" id="PTHR30572:SF4">
    <property type="entry name" value="ABC TRANSPORTER PERMEASE YTRF"/>
    <property type="match status" value="1"/>
</dbReference>
<feature type="transmembrane region" description="Helical" evidence="7">
    <location>
        <begin position="413"/>
        <end position="434"/>
    </location>
</feature>
<evidence type="ECO:0000259" key="8">
    <source>
        <dbReference type="Pfam" id="PF02687"/>
    </source>
</evidence>
<comment type="caution">
    <text evidence="9">The sequence shown here is derived from an EMBL/GenBank/DDBJ whole genome shotgun (WGS) entry which is preliminary data.</text>
</comment>
<feature type="transmembrane region" description="Helical" evidence="7">
    <location>
        <begin position="954"/>
        <end position="974"/>
    </location>
</feature>
<evidence type="ECO:0000256" key="1">
    <source>
        <dbReference type="ARBA" id="ARBA00004651"/>
    </source>
</evidence>
<feature type="transmembrane region" description="Helical" evidence="7">
    <location>
        <begin position="897"/>
        <end position="922"/>
    </location>
</feature>
<sequence length="1032" mass="105181">MTGLVVARLRSQPGQAVLVGALSGVLAMTAVLGVAYARAVEESVQRTTLLSAAPSDRGVAVTAMSDKPPAPDELLTALEPQVSADSWRAPITGATAPGMVIGETPVLVPVMNRADVCAHLLMADGTCSQEDGQAVVSRALASRLGLKVGSVLPLADSSAGQDKASAVVLRPRVVGIYAQAQDPASFFFGRPLTATSPATDVAVGDAVFVSWPTLRSGVWRSLETTVDVPLDVAGIGLDDESRVKRDLAALQAKASAASASTQTQLPQLLTAADQARADARAPLPLLALQAVLLALVVLAYVAAATTEQRRPEVALARLRGQLPSRAAGLLVRDLGVVVAVGCVLGGVAGWQLAQVATGHWLAPGVRVVPGWPEAVAVLASIVVAVLAVVLTAVPTVREPLVTLLRSVPPRSSALRAGIADGVVIALCVAGLVTLLGDDAQSPTALIAPGLLALAGGLLLSQAMVPVTAWLGRSSLRAGRLTVALACLAVSRRPALRRLVAIETVAVALLVFAGAATAVGADQRADAARRTLGAQVVLDTKEVPPQALADAVAAADPSGAYATGVLVAPSGSETGTTTLVADLARLKRVAFWDDSGQAGHGAPDLKALTPQAAAPVTFTGDRLTADVDFTAEGFEASAQEAGGFSTPPVGLTRPMTLTADLVPESGVVQHVELGQLDSGEQRLTAAVPCTKGCRIRSLAAERDDSDVGTANLSLTIKGLTANGRAVDLRAADSGWDVVSFDDASLKPAGQGLHVEQHSLGSSLYLYRLDRPVTLPVAATTGISSSPYGSANFLDTLVPSDQLVSGPAVTGGDQSYNAVTRLERLPGIASPALLLDSAYVVERSGELTDTVRSQVWLAEQDDDRQAALVRSLGDHGVQVVGVTTLADLERGLARQGTGLALHLTEMVGVVALLLAAAVLAVAVATSGRVRAYDLAALRVVGVRSGPTRRAAVGEQLLVALIGVVAGVALGAIGAALTLSRLPGQAGLPEPDLSTGWSAVLATALVSAAVLVAVCFLLGARLASQATTDLLREGR</sequence>
<accession>A0ABW1JJ60</accession>
<dbReference type="Proteomes" id="UP001596189">
    <property type="component" value="Unassembled WGS sequence"/>
</dbReference>
<name>A0ABW1JJ60_9ACTN</name>
<keyword evidence="3 7" id="KW-0812">Transmembrane</keyword>
<comment type="similarity">
    <text evidence="6">Belongs to the ABC-4 integral membrane protein family.</text>
</comment>
<evidence type="ECO:0000256" key="7">
    <source>
        <dbReference type="SAM" id="Phobius"/>
    </source>
</evidence>
<keyword evidence="5 7" id="KW-0472">Membrane</keyword>
<evidence type="ECO:0000313" key="9">
    <source>
        <dbReference type="EMBL" id="MFC6008798.1"/>
    </source>
</evidence>
<organism evidence="9 10">
    <name type="scientific">Angustibacter luteus</name>
    <dbReference type="NCBI Taxonomy" id="658456"/>
    <lineage>
        <taxon>Bacteria</taxon>
        <taxon>Bacillati</taxon>
        <taxon>Actinomycetota</taxon>
        <taxon>Actinomycetes</taxon>
        <taxon>Kineosporiales</taxon>
        <taxon>Kineosporiaceae</taxon>
    </lineage>
</organism>
<evidence type="ECO:0000256" key="3">
    <source>
        <dbReference type="ARBA" id="ARBA00022692"/>
    </source>
</evidence>
<feature type="domain" description="ABC3 transporter permease C-terminal" evidence="8">
    <location>
        <begin position="904"/>
        <end position="1021"/>
    </location>
</feature>
<keyword evidence="10" id="KW-1185">Reference proteome</keyword>
<feature type="transmembrane region" description="Helical" evidence="7">
    <location>
        <begin position="326"/>
        <end position="350"/>
    </location>
</feature>
<feature type="transmembrane region" description="Helical" evidence="7">
    <location>
        <begin position="994"/>
        <end position="1017"/>
    </location>
</feature>
<dbReference type="InterPro" id="IPR003838">
    <property type="entry name" value="ABC3_permease_C"/>
</dbReference>
<dbReference type="RefSeq" id="WP_345714741.1">
    <property type="nucleotide sequence ID" value="NZ_BAABFP010000002.1"/>
</dbReference>
<feature type="transmembrane region" description="Helical" evidence="7">
    <location>
        <begin position="498"/>
        <end position="520"/>
    </location>
</feature>
<feature type="transmembrane region" description="Helical" evidence="7">
    <location>
        <begin position="370"/>
        <end position="393"/>
    </location>
</feature>
<dbReference type="InterPro" id="IPR050250">
    <property type="entry name" value="Macrolide_Exporter_MacB"/>
</dbReference>
<protein>
    <submittedName>
        <fullName evidence="9">FtsX-like permease family protein</fullName>
    </submittedName>
</protein>
<comment type="subcellular location">
    <subcellularLocation>
        <location evidence="1">Cell membrane</location>
        <topology evidence="1">Multi-pass membrane protein</topology>
    </subcellularLocation>
</comment>
<evidence type="ECO:0000256" key="4">
    <source>
        <dbReference type="ARBA" id="ARBA00022989"/>
    </source>
</evidence>
<evidence type="ECO:0000313" key="10">
    <source>
        <dbReference type="Proteomes" id="UP001596189"/>
    </source>
</evidence>
<proteinExistence type="inferred from homology"/>
<feature type="transmembrane region" description="Helical" evidence="7">
    <location>
        <begin position="446"/>
        <end position="470"/>
    </location>
</feature>
<evidence type="ECO:0000256" key="6">
    <source>
        <dbReference type="ARBA" id="ARBA00038076"/>
    </source>
</evidence>
<keyword evidence="2" id="KW-1003">Cell membrane</keyword>